<dbReference type="EMBL" id="UYYG01000103">
    <property type="protein sequence ID" value="VDN53115.1"/>
    <property type="molecule type" value="Genomic_DNA"/>
</dbReference>
<protein>
    <submittedName>
        <fullName evidence="1 4">Uncharacterized protein</fullName>
    </submittedName>
</protein>
<evidence type="ECO:0000313" key="3">
    <source>
        <dbReference type="Proteomes" id="UP000274756"/>
    </source>
</evidence>
<gene>
    <name evidence="1" type="ORF">DME_LOCUS3088</name>
</gene>
<name>A0A0N4UNA4_DRAME</name>
<dbReference type="Proteomes" id="UP000038040">
    <property type="component" value="Unplaced"/>
</dbReference>
<evidence type="ECO:0000313" key="2">
    <source>
        <dbReference type="Proteomes" id="UP000038040"/>
    </source>
</evidence>
<proteinExistence type="predicted"/>
<accession>A0A0N4UNA4</accession>
<keyword evidence="3" id="KW-1185">Reference proteome</keyword>
<reference evidence="1 3" key="2">
    <citation type="submission" date="2018-11" db="EMBL/GenBank/DDBJ databases">
        <authorList>
            <consortium name="Pathogen Informatics"/>
        </authorList>
    </citation>
    <scope>NUCLEOTIDE SEQUENCE [LARGE SCALE GENOMIC DNA]</scope>
</reference>
<dbReference type="OrthoDB" id="5874634at2759"/>
<sequence length="315" mass="36307">MNNRDDSMIKRQRKKKLQSIIVDKPNYATFEVRFFVLLLLDRFFLALREGAGASPDSETLARRARWRAAQPERFVPPCDPHTLDIRNFQLFGNGYDSPLNSPLYLSSPPRFEAVDFFPETFRINLVRERNEIFMKSSVHISYKEYLSLIQDIGRLINCRLRLVNTIFKGSSLAPDKNDLETFAKVIRGLSDVWYMFTTLFQMSYLSTVICIPDDVFHEMIRAAKPLQAAVQDTPIDYHCIPNWNYAIGSSSGMNLYSPQFSICHIPMIKICSYCLAIEKYPFDHTNKECVELARLRPCRLCGASGIDNHTISLVH</sequence>
<evidence type="ECO:0000313" key="1">
    <source>
        <dbReference type="EMBL" id="VDN53115.1"/>
    </source>
</evidence>
<reference evidence="4" key="1">
    <citation type="submission" date="2017-02" db="UniProtKB">
        <authorList>
            <consortium name="WormBaseParasite"/>
        </authorList>
    </citation>
    <scope>IDENTIFICATION</scope>
</reference>
<dbReference type="Proteomes" id="UP000274756">
    <property type="component" value="Unassembled WGS sequence"/>
</dbReference>
<dbReference type="WBParaSite" id="DME_0000937701-mRNA-1">
    <property type="protein sequence ID" value="DME_0000937701-mRNA-1"/>
    <property type="gene ID" value="DME_0000937701"/>
</dbReference>
<evidence type="ECO:0000313" key="4">
    <source>
        <dbReference type="WBParaSite" id="DME_0000937701-mRNA-1"/>
    </source>
</evidence>
<dbReference type="AlphaFoldDB" id="A0A0N4UNA4"/>
<organism evidence="2 4">
    <name type="scientific">Dracunculus medinensis</name>
    <name type="common">Guinea worm</name>
    <dbReference type="NCBI Taxonomy" id="318479"/>
    <lineage>
        <taxon>Eukaryota</taxon>
        <taxon>Metazoa</taxon>
        <taxon>Ecdysozoa</taxon>
        <taxon>Nematoda</taxon>
        <taxon>Chromadorea</taxon>
        <taxon>Rhabditida</taxon>
        <taxon>Spirurina</taxon>
        <taxon>Dracunculoidea</taxon>
        <taxon>Dracunculidae</taxon>
        <taxon>Dracunculus</taxon>
    </lineage>
</organism>